<keyword evidence="5" id="KW-1185">Reference proteome</keyword>
<gene>
    <name evidence="4" type="ORF">HMN09_00948100</name>
</gene>
<feature type="signal peptide" evidence="2">
    <location>
        <begin position="1"/>
        <end position="31"/>
    </location>
</feature>
<dbReference type="AlphaFoldDB" id="A0A8H6W053"/>
<sequence length="136" mass="14871">MVYTAGSVHIGGLKAVSAALAVLQLVSRVRADQEGQAKAQMSPFRHQSVFVDSQGVLSTDNISVNFPPAQNDDYHAILDFVSPINFLLRQQEIIETWHKNTGAWILEHPAFLEWKTGSTKLLWCTGIPGAGKTVLA</sequence>
<comment type="caution">
    <text evidence="4">The sequence shown here is derived from an EMBL/GenBank/DDBJ whole genome shotgun (WGS) entry which is preliminary data.</text>
</comment>
<feature type="domain" description="Nephrocystin 3-like N-terminal" evidence="3">
    <location>
        <begin position="100"/>
        <end position="136"/>
    </location>
</feature>
<evidence type="ECO:0000256" key="1">
    <source>
        <dbReference type="ARBA" id="ARBA00022737"/>
    </source>
</evidence>
<dbReference type="PANTHER" id="PTHR10039">
    <property type="entry name" value="AMELOGENIN"/>
    <property type="match status" value="1"/>
</dbReference>
<feature type="chain" id="PRO_5034742181" evidence="2">
    <location>
        <begin position="32"/>
        <end position="136"/>
    </location>
</feature>
<proteinExistence type="predicted"/>
<keyword evidence="1" id="KW-0677">Repeat</keyword>
<evidence type="ECO:0000256" key="2">
    <source>
        <dbReference type="SAM" id="SignalP"/>
    </source>
</evidence>
<accession>A0A8H6W053</accession>
<protein>
    <submittedName>
        <fullName evidence="4">NACHT and ankyrin domain protein</fullName>
    </submittedName>
</protein>
<keyword evidence="2" id="KW-0732">Signal</keyword>
<name>A0A8H6W053_MYCCL</name>
<dbReference type="InterPro" id="IPR056884">
    <property type="entry name" value="NPHP3-like_N"/>
</dbReference>
<dbReference type="Pfam" id="PF24883">
    <property type="entry name" value="NPHP3_N"/>
    <property type="match status" value="1"/>
</dbReference>
<dbReference type="PANTHER" id="PTHR10039:SF15">
    <property type="entry name" value="NACHT DOMAIN-CONTAINING PROTEIN"/>
    <property type="match status" value="1"/>
</dbReference>
<reference evidence="4" key="1">
    <citation type="submission" date="2020-05" db="EMBL/GenBank/DDBJ databases">
        <title>Mycena genomes resolve the evolution of fungal bioluminescence.</title>
        <authorList>
            <person name="Tsai I.J."/>
        </authorList>
    </citation>
    <scope>NUCLEOTIDE SEQUENCE</scope>
    <source>
        <strain evidence="4">110903Hualien_Pintung</strain>
    </source>
</reference>
<dbReference type="EMBL" id="JACAZE010000013">
    <property type="protein sequence ID" value="KAF7300629.1"/>
    <property type="molecule type" value="Genomic_DNA"/>
</dbReference>
<evidence type="ECO:0000313" key="5">
    <source>
        <dbReference type="Proteomes" id="UP000613580"/>
    </source>
</evidence>
<organism evidence="4 5">
    <name type="scientific">Mycena chlorophos</name>
    <name type="common">Agaric fungus</name>
    <name type="synonym">Agaricus chlorophos</name>
    <dbReference type="NCBI Taxonomy" id="658473"/>
    <lineage>
        <taxon>Eukaryota</taxon>
        <taxon>Fungi</taxon>
        <taxon>Dikarya</taxon>
        <taxon>Basidiomycota</taxon>
        <taxon>Agaricomycotina</taxon>
        <taxon>Agaricomycetes</taxon>
        <taxon>Agaricomycetidae</taxon>
        <taxon>Agaricales</taxon>
        <taxon>Marasmiineae</taxon>
        <taxon>Mycenaceae</taxon>
        <taxon>Mycena</taxon>
    </lineage>
</organism>
<evidence type="ECO:0000313" key="4">
    <source>
        <dbReference type="EMBL" id="KAF7300629.1"/>
    </source>
</evidence>
<dbReference type="OrthoDB" id="5067912at2759"/>
<dbReference type="Proteomes" id="UP000613580">
    <property type="component" value="Unassembled WGS sequence"/>
</dbReference>
<evidence type="ECO:0000259" key="3">
    <source>
        <dbReference type="Pfam" id="PF24883"/>
    </source>
</evidence>